<keyword evidence="2" id="KW-1185">Reference proteome</keyword>
<gene>
    <name evidence="1" type="ORF">bsdtb5_29160</name>
</gene>
<sequence length="49" mass="6045">MFDIDMKRSYNSHIKYNLSDCENVSIVNNYKFTRKLKKEIRILELYEIK</sequence>
<dbReference type="EMBL" id="AP024169">
    <property type="protein sequence ID" value="BCN31621.1"/>
    <property type="molecule type" value="Genomic_DNA"/>
</dbReference>
<evidence type="ECO:0000313" key="1">
    <source>
        <dbReference type="EMBL" id="BCN31621.1"/>
    </source>
</evidence>
<evidence type="ECO:0000313" key="2">
    <source>
        <dbReference type="Proteomes" id="UP000595897"/>
    </source>
</evidence>
<dbReference type="KEGG" id="ahb:bsdtb5_29160"/>
<dbReference type="Proteomes" id="UP000595897">
    <property type="component" value="Chromosome"/>
</dbReference>
<name>A0A7R7EN12_9FIRM</name>
<accession>A0A7R7EN12</accession>
<dbReference type="AlphaFoldDB" id="A0A7R7EN12"/>
<protein>
    <submittedName>
        <fullName evidence="1">Uncharacterized protein</fullName>
    </submittedName>
</protein>
<organism evidence="1 2">
    <name type="scientific">Anaeromicropila herbilytica</name>
    <dbReference type="NCBI Taxonomy" id="2785025"/>
    <lineage>
        <taxon>Bacteria</taxon>
        <taxon>Bacillati</taxon>
        <taxon>Bacillota</taxon>
        <taxon>Clostridia</taxon>
        <taxon>Lachnospirales</taxon>
        <taxon>Lachnospiraceae</taxon>
        <taxon>Anaeromicropila</taxon>
    </lineage>
</organism>
<proteinExistence type="predicted"/>
<reference evidence="1 2" key="1">
    <citation type="submission" date="2020-11" db="EMBL/GenBank/DDBJ databases">
        <title>Draft genome sequencing of a Lachnospiraceae strain isolated from anoxic soil subjected to BSD treatment.</title>
        <authorList>
            <person name="Uek A."/>
            <person name="Tonouchi A."/>
        </authorList>
    </citation>
    <scope>NUCLEOTIDE SEQUENCE [LARGE SCALE GENOMIC DNA]</scope>
    <source>
        <strain evidence="1 2">TB5</strain>
    </source>
</reference>